<accession>A0A2Z6ZY44</accession>
<evidence type="ECO:0000313" key="2">
    <source>
        <dbReference type="EMBL" id="KZV14174.1"/>
    </source>
</evidence>
<proteinExistence type="predicted"/>
<evidence type="ECO:0000256" key="1">
    <source>
        <dbReference type="SAM" id="MobiDB-lite"/>
    </source>
</evidence>
<dbReference type="AlphaFoldDB" id="A0A2Z6ZY44"/>
<dbReference type="Proteomes" id="UP000250235">
    <property type="component" value="Unassembled WGS sequence"/>
</dbReference>
<gene>
    <name evidence="2" type="ORF">F511_14621</name>
</gene>
<protein>
    <submittedName>
        <fullName evidence="2">Uncharacterized protein</fullName>
    </submittedName>
</protein>
<reference evidence="2 3" key="1">
    <citation type="journal article" date="2015" name="Proc. Natl. Acad. Sci. U.S.A.">
        <title>The resurrection genome of Boea hygrometrica: A blueprint for survival of dehydration.</title>
        <authorList>
            <person name="Xiao L."/>
            <person name="Yang G."/>
            <person name="Zhang L."/>
            <person name="Yang X."/>
            <person name="Zhao S."/>
            <person name="Ji Z."/>
            <person name="Zhou Q."/>
            <person name="Hu M."/>
            <person name="Wang Y."/>
            <person name="Chen M."/>
            <person name="Xu Y."/>
            <person name="Jin H."/>
            <person name="Xiao X."/>
            <person name="Hu G."/>
            <person name="Bao F."/>
            <person name="Hu Y."/>
            <person name="Wan P."/>
            <person name="Li L."/>
            <person name="Deng X."/>
            <person name="Kuang T."/>
            <person name="Xiang C."/>
            <person name="Zhu J.K."/>
            <person name="Oliver M.J."/>
            <person name="He Y."/>
        </authorList>
    </citation>
    <scope>NUCLEOTIDE SEQUENCE [LARGE SCALE GENOMIC DNA]</scope>
    <source>
        <strain evidence="3">cv. XS01</strain>
    </source>
</reference>
<dbReference type="EMBL" id="KV021482">
    <property type="protein sequence ID" value="KZV14174.1"/>
    <property type="molecule type" value="Genomic_DNA"/>
</dbReference>
<organism evidence="2 3">
    <name type="scientific">Dorcoceras hygrometricum</name>
    <dbReference type="NCBI Taxonomy" id="472368"/>
    <lineage>
        <taxon>Eukaryota</taxon>
        <taxon>Viridiplantae</taxon>
        <taxon>Streptophyta</taxon>
        <taxon>Embryophyta</taxon>
        <taxon>Tracheophyta</taxon>
        <taxon>Spermatophyta</taxon>
        <taxon>Magnoliopsida</taxon>
        <taxon>eudicotyledons</taxon>
        <taxon>Gunneridae</taxon>
        <taxon>Pentapetalae</taxon>
        <taxon>asterids</taxon>
        <taxon>lamiids</taxon>
        <taxon>Lamiales</taxon>
        <taxon>Gesneriaceae</taxon>
        <taxon>Didymocarpoideae</taxon>
        <taxon>Trichosporeae</taxon>
        <taxon>Loxocarpinae</taxon>
        <taxon>Dorcoceras</taxon>
    </lineage>
</organism>
<sequence length="232" mass="26165">MSLFDLQDVFIAIGSIATLDLSMVVDLIEIYGLKGPYFDPSDLIGDRIYDEVSVMGMNRMFIRWTGARWAGSKSITKIKTKIDVTSATAPPRMAEPHHPRRAHERVRRLRAGRAWLAAAVDAGIDQLNFHSVQLGYLKFLQMGLDAGIDQLNFHSVQLGYLYFLQMGNADPNKTEAGNKYEVKPQYEELSNSKPNNEEYSPKERKRTAQPTAQLSSFAFSFQLNTTSKIGRK</sequence>
<name>A0A2Z6ZY44_9LAMI</name>
<feature type="region of interest" description="Disordered" evidence="1">
    <location>
        <begin position="185"/>
        <end position="211"/>
    </location>
</feature>
<evidence type="ECO:0000313" key="3">
    <source>
        <dbReference type="Proteomes" id="UP000250235"/>
    </source>
</evidence>
<keyword evidence="3" id="KW-1185">Reference proteome</keyword>